<evidence type="ECO:0000259" key="1">
    <source>
        <dbReference type="Pfam" id="PF01814"/>
    </source>
</evidence>
<dbReference type="Gene3D" id="1.10.3910.10">
    <property type="entry name" value="SP0561-like"/>
    <property type="match status" value="1"/>
</dbReference>
<dbReference type="InterPro" id="IPR035965">
    <property type="entry name" value="PAS-like_dom_sf"/>
</dbReference>
<dbReference type="Pfam" id="PF04282">
    <property type="entry name" value="DUF438"/>
    <property type="match status" value="1"/>
</dbReference>
<dbReference type="Pfam" id="PF08984">
    <property type="entry name" value="DUF1858"/>
    <property type="match status" value="1"/>
</dbReference>
<keyword evidence="5" id="KW-1185">Reference proteome</keyword>
<dbReference type="SUPFAM" id="SSF140683">
    <property type="entry name" value="SP0561-like"/>
    <property type="match status" value="1"/>
</dbReference>
<protein>
    <submittedName>
        <fullName evidence="4">DUF438 domain-containing protein</fullName>
    </submittedName>
</protein>
<name>A0A8J7IN88_9BACT</name>
<dbReference type="Pfam" id="PF13596">
    <property type="entry name" value="PAS_10"/>
    <property type="match status" value="1"/>
</dbReference>
<dbReference type="AlphaFoldDB" id="A0A8J7IN88"/>
<feature type="domain" description="DUF1858" evidence="3">
    <location>
        <begin position="3"/>
        <end position="63"/>
    </location>
</feature>
<evidence type="ECO:0000259" key="2">
    <source>
        <dbReference type="Pfam" id="PF04282"/>
    </source>
</evidence>
<proteinExistence type="predicted"/>
<feature type="domain" description="Hemerythrin-like" evidence="1">
    <location>
        <begin position="179"/>
        <end position="308"/>
    </location>
</feature>
<feature type="domain" description="DUF438" evidence="2">
    <location>
        <begin position="102"/>
        <end position="167"/>
    </location>
</feature>
<sequence>MEISGQSKLHDLIEEYPFLLEFLINRSPKFKMLKSSVLRNTVGKVAPLAHVAEKGGIPLPQLISEIAAEVKARTGAEIAIAAGEDQASTSPLKDDAARQEALKAIIRDLHDGADPASLKQRFHELIRDVEPTEIARMEQKLIAEGMPESEIKRLCDVHVQVFKDSLERQEAPSVPAGHPLHTYLLENRAAEKIAAEIESITGQLDGAGDSAWLSQLRQKLIPLTDRLADINLHYLRKENQLFPVLEQHEISGPSEVMWAIHDDIRQSMKRVRAELAAGRIPTPAALKELLQSIADMVYKEEQILFPMALEILTEADWRKVRQGEEEIGYAWVQPEAAWGGEEALAAPNSGAEIELDTGRLTPEVLNLMLTHLPLDISFVNENDEVAYYSQGKERIFPRSPGVIGRKVQKCHPPKSLDTVQKILDQFRAGARDSAEFWIQMGGRFLHIRYFAVRDAGGTYKGCLEVSQDVTGIRSLQGEQRLLDWT</sequence>
<dbReference type="RefSeq" id="WP_199383417.1">
    <property type="nucleotide sequence ID" value="NZ_JAEMHM010000005.1"/>
</dbReference>
<dbReference type="PANTHER" id="PTHR39966">
    <property type="entry name" value="BLL2471 PROTEIN-RELATED"/>
    <property type="match status" value="1"/>
</dbReference>
<organism evidence="4 5">
    <name type="scientific">Geomesophilobacter sediminis</name>
    <dbReference type="NCBI Taxonomy" id="2798584"/>
    <lineage>
        <taxon>Bacteria</taxon>
        <taxon>Pseudomonadati</taxon>
        <taxon>Thermodesulfobacteriota</taxon>
        <taxon>Desulfuromonadia</taxon>
        <taxon>Geobacterales</taxon>
        <taxon>Geobacteraceae</taxon>
        <taxon>Geomesophilobacter</taxon>
    </lineage>
</organism>
<dbReference type="InterPro" id="IPR012312">
    <property type="entry name" value="Hemerythrin-like"/>
</dbReference>
<dbReference type="Gene3D" id="1.20.120.520">
    <property type="entry name" value="nmb1532 protein domain like"/>
    <property type="match status" value="1"/>
</dbReference>
<dbReference type="InterPro" id="IPR007380">
    <property type="entry name" value="DUF438"/>
</dbReference>
<dbReference type="EMBL" id="JAEMHM010000005">
    <property type="protein sequence ID" value="MBJ6724578.1"/>
    <property type="molecule type" value="Genomic_DNA"/>
</dbReference>
<gene>
    <name evidence="4" type="ORF">JFN93_07660</name>
</gene>
<evidence type="ECO:0000313" key="4">
    <source>
        <dbReference type="EMBL" id="MBJ6724578.1"/>
    </source>
</evidence>
<dbReference type="SUPFAM" id="SSF55785">
    <property type="entry name" value="PYP-like sensor domain (PAS domain)"/>
    <property type="match status" value="1"/>
</dbReference>
<dbReference type="GO" id="GO:0005886">
    <property type="term" value="C:plasma membrane"/>
    <property type="evidence" value="ECO:0007669"/>
    <property type="project" value="TreeGrafter"/>
</dbReference>
<dbReference type="InterPro" id="IPR038062">
    <property type="entry name" value="ScdA-like_N_sf"/>
</dbReference>
<dbReference type="Gene3D" id="3.30.450.20">
    <property type="entry name" value="PAS domain"/>
    <property type="match status" value="1"/>
</dbReference>
<dbReference type="PANTHER" id="PTHR39966:SF3">
    <property type="entry name" value="DUF438 DOMAIN-CONTAINING PROTEIN"/>
    <property type="match status" value="1"/>
</dbReference>
<comment type="caution">
    <text evidence="4">The sequence shown here is derived from an EMBL/GenBank/DDBJ whole genome shotgun (WGS) entry which is preliminary data.</text>
</comment>
<reference evidence="4" key="1">
    <citation type="submission" date="2020-12" db="EMBL/GenBank/DDBJ databases">
        <title>Geomonas sp. Red875, isolated from river sediment.</title>
        <authorList>
            <person name="Xu Z."/>
            <person name="Zhang Z."/>
            <person name="Masuda Y."/>
            <person name="Itoh H."/>
            <person name="Senoo K."/>
        </authorList>
    </citation>
    <scope>NUCLEOTIDE SEQUENCE</scope>
    <source>
        <strain evidence="4">Red875</strain>
    </source>
</reference>
<dbReference type="InterPro" id="IPR015077">
    <property type="entry name" value="DUF1858"/>
</dbReference>
<evidence type="ECO:0000259" key="3">
    <source>
        <dbReference type="Pfam" id="PF08984"/>
    </source>
</evidence>
<evidence type="ECO:0000313" key="5">
    <source>
        <dbReference type="Proteomes" id="UP000636888"/>
    </source>
</evidence>
<dbReference type="Pfam" id="PF01814">
    <property type="entry name" value="Hemerythrin"/>
    <property type="match status" value="1"/>
</dbReference>
<dbReference type="Proteomes" id="UP000636888">
    <property type="component" value="Unassembled WGS sequence"/>
</dbReference>
<accession>A0A8J7IN88</accession>